<evidence type="ECO:0000256" key="1">
    <source>
        <dbReference type="SAM" id="Phobius"/>
    </source>
</evidence>
<protein>
    <recommendedName>
        <fullName evidence="5">Amino acid transporter transmembrane domain-containing protein</fullName>
    </recommendedName>
</protein>
<feature type="transmembrane region" description="Helical" evidence="1">
    <location>
        <begin position="46"/>
        <end position="70"/>
    </location>
</feature>
<keyword evidence="1" id="KW-1133">Transmembrane helix</keyword>
<keyword evidence="1" id="KW-0472">Membrane</keyword>
<evidence type="ECO:0000256" key="2">
    <source>
        <dbReference type="SAM" id="SignalP"/>
    </source>
</evidence>
<dbReference type="AlphaFoldDB" id="A0A1A9ULQ6"/>
<feature type="chain" id="PRO_5008398644" description="Amino acid transporter transmembrane domain-containing protein" evidence="2">
    <location>
        <begin position="23"/>
        <end position="108"/>
    </location>
</feature>
<name>A0A1A9ULQ6_GLOAU</name>
<dbReference type="EnsemblMetazoa" id="GAUT008535-RA">
    <property type="protein sequence ID" value="GAUT008535-PA"/>
    <property type="gene ID" value="GAUT008535"/>
</dbReference>
<sequence length="108" mass="11728">MYSGVHIVALVTLLAPLLPMGAMDISVVAAAVVVTTTSLCDHNFELPLLLLLRRIVVVVAVVVIVAGVGATDIDEEIEFFSVTLMFDGLLRFKPVAFFNKILSVHTYR</sequence>
<dbReference type="Proteomes" id="UP000078200">
    <property type="component" value="Unassembled WGS sequence"/>
</dbReference>
<dbReference type="VEuPathDB" id="VectorBase:GAUT008535"/>
<keyword evidence="2" id="KW-0732">Signal</keyword>
<keyword evidence="4" id="KW-1185">Reference proteome</keyword>
<evidence type="ECO:0000313" key="4">
    <source>
        <dbReference type="Proteomes" id="UP000078200"/>
    </source>
</evidence>
<organism evidence="3 4">
    <name type="scientific">Glossina austeni</name>
    <name type="common">Savannah tsetse fly</name>
    <dbReference type="NCBI Taxonomy" id="7395"/>
    <lineage>
        <taxon>Eukaryota</taxon>
        <taxon>Metazoa</taxon>
        <taxon>Ecdysozoa</taxon>
        <taxon>Arthropoda</taxon>
        <taxon>Hexapoda</taxon>
        <taxon>Insecta</taxon>
        <taxon>Pterygota</taxon>
        <taxon>Neoptera</taxon>
        <taxon>Endopterygota</taxon>
        <taxon>Diptera</taxon>
        <taxon>Brachycera</taxon>
        <taxon>Muscomorpha</taxon>
        <taxon>Hippoboscoidea</taxon>
        <taxon>Glossinidae</taxon>
        <taxon>Glossina</taxon>
    </lineage>
</organism>
<feature type="signal peptide" evidence="2">
    <location>
        <begin position="1"/>
        <end position="22"/>
    </location>
</feature>
<accession>A0A1A9ULQ6</accession>
<evidence type="ECO:0000313" key="3">
    <source>
        <dbReference type="EnsemblMetazoa" id="GAUT008535-PA"/>
    </source>
</evidence>
<evidence type="ECO:0008006" key="5">
    <source>
        <dbReference type="Google" id="ProtNLM"/>
    </source>
</evidence>
<proteinExistence type="predicted"/>
<reference evidence="3" key="1">
    <citation type="submission" date="2020-05" db="UniProtKB">
        <authorList>
            <consortium name="EnsemblMetazoa"/>
        </authorList>
    </citation>
    <scope>IDENTIFICATION</scope>
    <source>
        <strain evidence="3">TTRI</strain>
    </source>
</reference>
<keyword evidence="1" id="KW-0812">Transmembrane</keyword>